<proteinExistence type="predicted"/>
<name>A0ABR0EX40_ZASCE</name>
<dbReference type="InterPro" id="IPR005197">
    <property type="entry name" value="Glyco_hydro_71"/>
</dbReference>
<comment type="caution">
    <text evidence="1">The sequence shown here is derived from an EMBL/GenBank/DDBJ whole genome shotgun (WGS) entry which is preliminary data.</text>
</comment>
<evidence type="ECO:0000313" key="1">
    <source>
        <dbReference type="EMBL" id="KAK4505418.1"/>
    </source>
</evidence>
<keyword evidence="2" id="KW-1185">Reference proteome</keyword>
<sequence>MNTYTDASYRQYLAGKPYMMPVSPWFYTNVPGYDKNWLWRGDDLWYVRRNREPGPMTDVYQGLIAGSKFSTPESHYIGPFRDNAQGAFSTGRAPYNYAEDMPHDGWRIFLPFVIDLYTKNSSSVSGEGVSFWYRDGETTGNTVSQLQIEFPPTEVMQDKVFFTALLSQGANAFVSIGGVSARAPWTRIPDGGEVVISISRGSTVIIEQTGKSITADCTAGLTNWNAWVGSTWGGSGAGATVDVSDYVCINGTGIDNFNGLCSFGCEYGYCPISACTCAAMGDQVEKPETLNIDGFPAEGLDANYAGLCSFDCNLGYCPDATCDTESHPLTTPTVSPFTPNACVLGEGPDPYSGLCSYACNFGFCPMHICTCTAEGALIDSPAIENSDDAYSTEGEDYGLCKFACNRGYCPEPCTTSEDNKVSIDPAIWSSAEPTVTCICSGCGGIEYPCVGSACPPGTSNDGGGDDEPEECDNGATPTAIVTDCEAMAEYTPWYTDADSELAPTLGVGGYGGQVIMTGGTSITPAPTSGPDSPSGADKYAVIAYSTNTDQWWWIDQTGNPWTGSFSVGRGFAGPEVTDVNDLPFPDVTIEANGSLGSTINGCVYVGTSEGPGVMTCPDETIQCVTGALEPANGVYPKVEGFS</sequence>
<dbReference type="Pfam" id="PF03659">
    <property type="entry name" value="Glyco_hydro_71"/>
    <property type="match status" value="1"/>
</dbReference>
<protein>
    <submittedName>
        <fullName evidence="1">Uncharacterized protein</fullName>
    </submittedName>
</protein>
<organism evidence="1 2">
    <name type="scientific">Zasmidium cellare</name>
    <name type="common">Wine cellar mold</name>
    <name type="synonym">Racodium cellare</name>
    <dbReference type="NCBI Taxonomy" id="395010"/>
    <lineage>
        <taxon>Eukaryota</taxon>
        <taxon>Fungi</taxon>
        <taxon>Dikarya</taxon>
        <taxon>Ascomycota</taxon>
        <taxon>Pezizomycotina</taxon>
        <taxon>Dothideomycetes</taxon>
        <taxon>Dothideomycetidae</taxon>
        <taxon>Mycosphaerellales</taxon>
        <taxon>Mycosphaerellaceae</taxon>
        <taxon>Zasmidium</taxon>
    </lineage>
</organism>
<reference evidence="1 2" key="1">
    <citation type="journal article" date="2023" name="G3 (Bethesda)">
        <title>A chromosome-level genome assembly of Zasmidium syzygii isolated from banana leaves.</title>
        <authorList>
            <person name="van Westerhoven A.C."/>
            <person name="Mehrabi R."/>
            <person name="Talebi R."/>
            <person name="Steentjes M.B.F."/>
            <person name="Corcolon B."/>
            <person name="Chong P.A."/>
            <person name="Kema G.H.J."/>
            <person name="Seidl M.F."/>
        </authorList>
    </citation>
    <scope>NUCLEOTIDE SEQUENCE [LARGE SCALE GENOMIC DNA]</scope>
    <source>
        <strain evidence="1 2">P124</strain>
    </source>
</reference>
<evidence type="ECO:0000313" key="2">
    <source>
        <dbReference type="Proteomes" id="UP001305779"/>
    </source>
</evidence>
<dbReference type="Proteomes" id="UP001305779">
    <property type="component" value="Unassembled WGS sequence"/>
</dbReference>
<accession>A0ABR0EX40</accession>
<dbReference type="EMBL" id="JAXOVC010000002">
    <property type="protein sequence ID" value="KAK4505418.1"/>
    <property type="molecule type" value="Genomic_DNA"/>
</dbReference>
<gene>
    <name evidence="1" type="ORF">PRZ48_003381</name>
</gene>